<evidence type="ECO:0000256" key="1">
    <source>
        <dbReference type="SAM" id="MobiDB-lite"/>
    </source>
</evidence>
<dbReference type="EMBL" id="AP014940">
    <property type="protein sequence ID" value="BAV99221.1"/>
    <property type="molecule type" value="Genomic_DNA"/>
</dbReference>
<name>A0AAU9B4X3_LYSEN</name>
<feature type="region of interest" description="Disordered" evidence="1">
    <location>
        <begin position="365"/>
        <end position="386"/>
    </location>
</feature>
<dbReference type="Gene3D" id="3.40.710.10">
    <property type="entry name" value="DD-peptidase/beta-lactamase superfamily"/>
    <property type="match status" value="1"/>
</dbReference>
<dbReference type="GeneID" id="83065541"/>
<feature type="domain" description="Beta-lactamase-related" evidence="2">
    <location>
        <begin position="28"/>
        <end position="355"/>
    </location>
</feature>
<dbReference type="SUPFAM" id="SSF56601">
    <property type="entry name" value="beta-lactamase/transpeptidase-like"/>
    <property type="match status" value="1"/>
</dbReference>
<dbReference type="KEGG" id="lem:LEN_3734"/>
<dbReference type="AlphaFoldDB" id="A0AAU9B4X3"/>
<evidence type="ECO:0000313" key="4">
    <source>
        <dbReference type="Proteomes" id="UP000218824"/>
    </source>
</evidence>
<dbReference type="PANTHER" id="PTHR46825">
    <property type="entry name" value="D-ALANYL-D-ALANINE-CARBOXYPEPTIDASE/ENDOPEPTIDASE AMPH"/>
    <property type="match status" value="1"/>
</dbReference>
<reference evidence="3 4" key="1">
    <citation type="journal article" date="2017" name="DNA Res.">
        <title>Complete genome sequence and expression profile of the commercial lytic enzyme producer Lysobacter enzymogenes M497-1.</title>
        <authorList>
            <person name="Takami H."/>
            <person name="Toyoda A."/>
            <person name="Uchiyama I."/>
            <person name="Itoh T."/>
            <person name="Takaki Y."/>
            <person name="Arai W."/>
            <person name="Nishi S."/>
            <person name="Kawai M."/>
            <person name="Shinya K."/>
            <person name="Ikeda H."/>
        </authorList>
    </citation>
    <scope>NUCLEOTIDE SEQUENCE [LARGE SCALE GENOMIC DNA]</scope>
    <source>
        <strain evidence="3 4">M497-1</strain>
    </source>
</reference>
<dbReference type="InterPro" id="IPR050491">
    <property type="entry name" value="AmpC-like"/>
</dbReference>
<evidence type="ECO:0000259" key="2">
    <source>
        <dbReference type="Pfam" id="PF00144"/>
    </source>
</evidence>
<gene>
    <name evidence="3" type="ORF">LEN_3734</name>
</gene>
<dbReference type="PANTHER" id="PTHR46825:SF8">
    <property type="entry name" value="BETA-LACTAMASE-RELATED"/>
    <property type="match status" value="1"/>
</dbReference>
<organism evidence="3 4">
    <name type="scientific">Lysobacter enzymogenes</name>
    <dbReference type="NCBI Taxonomy" id="69"/>
    <lineage>
        <taxon>Bacteria</taxon>
        <taxon>Pseudomonadati</taxon>
        <taxon>Pseudomonadota</taxon>
        <taxon>Gammaproteobacteria</taxon>
        <taxon>Lysobacterales</taxon>
        <taxon>Lysobacteraceae</taxon>
        <taxon>Lysobacter</taxon>
    </lineage>
</organism>
<accession>A0AAU9B4X3</accession>
<dbReference type="InterPro" id="IPR012338">
    <property type="entry name" value="Beta-lactam/transpept-like"/>
</dbReference>
<protein>
    <recommendedName>
        <fullName evidence="2">Beta-lactamase-related domain-containing protein</fullName>
    </recommendedName>
</protein>
<dbReference type="RefSeq" id="WP_096379597.1">
    <property type="nucleotide sequence ID" value="NZ_AP014940.1"/>
</dbReference>
<evidence type="ECO:0000313" key="3">
    <source>
        <dbReference type="EMBL" id="BAV99221.1"/>
    </source>
</evidence>
<dbReference type="InterPro" id="IPR001466">
    <property type="entry name" value="Beta-lactam-related"/>
</dbReference>
<sequence>MTAPDRQRVGALIAPLFEPLIAPLDVAEKGRVPGVLVGVLHQGQRYCYAFGQVPLQQGGSAAPEDTVVMIASNTKVFTATLLAIAVLQSRVELDTPVQELLPPGVDIHPYLMDQPVRLRHLATHSAGFPKGLCPPRDDVFGHYSFDATTRFLREFEPQYPPGQQWCYSNQGFALLGALMSHVHHDSPPSEQGWSSSYRDWPQVARRLLLEPLGMQSTQVELSPPVRARLALSYGLRQPGQRYELIGVGEIDPQSAAIGAGALSSTVPDMLAFLARQIDHGPDVLGRAIALTQSQQEPLGLCMGLGWQVGDGCLAKDGLKLGYASYMIVDPSCRVAVFAFANAEGSDLNGAARAALGALRGCAVQWPRPTPQPKRKPQCPPDGMSAR</sequence>
<proteinExistence type="predicted"/>
<dbReference type="Proteomes" id="UP000218824">
    <property type="component" value="Chromosome"/>
</dbReference>
<dbReference type="Pfam" id="PF00144">
    <property type="entry name" value="Beta-lactamase"/>
    <property type="match status" value="1"/>
</dbReference>